<evidence type="ECO:0000313" key="2">
    <source>
        <dbReference type="Proteomes" id="UP001165190"/>
    </source>
</evidence>
<dbReference type="EMBL" id="BSYR01000004">
    <property type="protein sequence ID" value="GMI65987.1"/>
    <property type="molecule type" value="Genomic_DNA"/>
</dbReference>
<dbReference type="InterPro" id="IPR026847">
    <property type="entry name" value="VPS13"/>
</dbReference>
<evidence type="ECO:0008006" key="3">
    <source>
        <dbReference type="Google" id="ProtNLM"/>
    </source>
</evidence>
<name>A0A9W7LIY7_HIBTR</name>
<evidence type="ECO:0000313" key="1">
    <source>
        <dbReference type="EMBL" id="GMI65987.1"/>
    </source>
</evidence>
<organism evidence="1 2">
    <name type="scientific">Hibiscus trionum</name>
    <name type="common">Flower of an hour</name>
    <dbReference type="NCBI Taxonomy" id="183268"/>
    <lineage>
        <taxon>Eukaryota</taxon>
        <taxon>Viridiplantae</taxon>
        <taxon>Streptophyta</taxon>
        <taxon>Embryophyta</taxon>
        <taxon>Tracheophyta</taxon>
        <taxon>Spermatophyta</taxon>
        <taxon>Magnoliopsida</taxon>
        <taxon>eudicotyledons</taxon>
        <taxon>Gunneridae</taxon>
        <taxon>Pentapetalae</taxon>
        <taxon>rosids</taxon>
        <taxon>malvids</taxon>
        <taxon>Malvales</taxon>
        <taxon>Malvaceae</taxon>
        <taxon>Malvoideae</taxon>
        <taxon>Hibiscus</taxon>
    </lineage>
</organism>
<dbReference type="GO" id="GO:0045053">
    <property type="term" value="P:protein retention in Golgi apparatus"/>
    <property type="evidence" value="ECO:0007669"/>
    <property type="project" value="TreeGrafter"/>
</dbReference>
<accession>A0A9W7LIY7</accession>
<sequence length="1974" mass="222187">MFVSNFIKRILSSLLRPWLEQDLELVLQLGFINSIAIAKNIRLDTSTLNRQIVDGSSSSPLIFKEFVIEEFVVRFSIWSGSAFAVEARGVKVTLSLEEMEEEGTAKVRNSSNAAVESLKNELSLMDPEGTALHGILEAILATTSGRNQFQSSFLNLILQHCCLQILDINLQVQFPTLDDSFVFLLDLEKLNAESLHFVHGCLCRGLVNVLFQPLKEGSFVVSGSSFTIGYKKSNQISHVCSSSSLVTCIKLNDLELVEINFCVPELSFSFSPVDFPVFMELSKVPSKEFKRVRNGRHLWRLAAIKIGHVISAPKLSWYKLVGFTSLWLKYVNHYEYLLSLIRYSPDHILERPDIKIPRDKIIMTSAKHYWEVILKIEKELPAEAVAQGRKIARYKALSRGQQSEDNYAELHVNAHFKPFIQKVMQSIQPIRHLFWRSADQDEKFVGNLGNDSESSSRFRFILSLGKICITLSSMSAAQPVNEEVKSHIGISYSDVFSFRFSIKVFLLMYVEDIIKQTLSFSCGKVKVKHFISSVGEEKERIKNFKIILHGEPAKIFLFSEGNKIGTIDHAEGGCDPCLENFIGKMCLDWRQACKQFDDSEIKCPQSPRLLFEMKNFVRHPDLEKLGSGIWKCNLTVGKFDIALGFLSLKSIVMLLSQIQHALHWTQGNGCARDLSYSPRNTVHHPEDSWEKKYERYCSKIKMSFMRMLPGKDIQIGVLIAGPRIQFSSRKIGTRNANEGVNNHVVSGDDFHLGFDIHDIEVVICPSSKSGLAPIHDFTEQDDEYPECLRLQEPKIIHIPELENNKYRSEDANSLHFCLKLNGLHAYLEDIVDRQINQIFVLDPITFQFSSFRQCAHSFSTTSIAFSTVFYGLAMGFTLLLFMDELSACIEALTGLFSDLTHLCNYSGSPGNESFQILRQDMLSGATKDEELSNATPLIYNKTMFLINGILKLKSIDIFLCCSRKSNKARSSKMVFDAASSSTSAANDLSDCGIWISLPRMCFDILYEEMKLELVIDLSGIQSVIIRYQEYIRKRFTRSAFREFFLCSHNCLYEVFLSHCIFTLLLSLPENSSSSTIVNEMLNVSTSEANTSNSVEDASSRSEPPPSIQSPDFLQKLGFASNITVPASSHSIFINMVVAEVFVTRCSVKNIVIGAQKINKLLSSLYVGPKSKTIAWGVQGGFLCLEPIALAMFIQCSTSYLNHIKNVLSIVQSTARNMQRPAYDAHSVGHAEEMLFTSQAQQVRWELPEAFNFDVSQFSLALIVESESSHIREFVLELDLILNLDLDNMQRKFMFKLSRLSIFSQVIQRSGEDEIQILHSSSTQSNLSSQIVSGESSVAFQHENGCLPHGDSYSRASVSEGVICLRHQDYILKHLTASLSVEKTEVIPLDPELVWVGSGSVPGFDMKITLSELEAILSMVSSFSGLSVNGSAGEHVQRNWSYNPQDENNFEARIPDGAIVAIQDVHQHLYFTVEGGENKYAIGGAVHYSFVGERALFRVKYHQQRKWTSSVFWFSLISLHAKDNSGEPLRLNSNPGSGFVELSSTSDNAWSLWRVIFYESTYEGDIDWEPYNHVLRNTFYLVNKKNDCAVAFNDRVPVFVKKPGNPFKFKVLSDMSVAQEVGTNMYSTNSSETKIHLGANEDGKRSYWQSRNLPCIGISIDKVSLTIFHEFSDANDRFPLLHASIFDAQLTLQMLSVKARIISTSKALLQYFDAQTNLWRDFLHPVEICIYYRSSFQNPYGVPVHVYCRTKELEISLTELSLDILLFMIGKLNLAGPFSLRSSMILANCCKVDNHTGLNLLCRFYGKQSVTVGKKQTASVFLRLSAFVNQPSETEPVVSIQLSLPGSFTTSPLHLSLLGAQALAWRTRILSLQDSRSYPGPFVVVDISRKPEDGLSIAVSPLIRIQNETKLSIDLRIRRPEQMEDEFASLSLKAGDTFDDSTASFDAINLSGGSRKALMSLNVGNFLFSFRPEKE</sequence>
<dbReference type="PANTHER" id="PTHR16166">
    <property type="entry name" value="VACUOLAR PROTEIN SORTING-ASSOCIATED PROTEIN VPS13"/>
    <property type="match status" value="1"/>
</dbReference>
<dbReference type="PANTHER" id="PTHR16166:SF130">
    <property type="entry name" value="PROTEIN SORTING-ASSOCIATED PROTEIN, PUTATIVE (DUF1162)-RELATED"/>
    <property type="match status" value="1"/>
</dbReference>
<dbReference type="GO" id="GO:0006623">
    <property type="term" value="P:protein targeting to vacuole"/>
    <property type="evidence" value="ECO:0007669"/>
    <property type="project" value="TreeGrafter"/>
</dbReference>
<comment type="caution">
    <text evidence="1">The sequence shown here is derived from an EMBL/GenBank/DDBJ whole genome shotgun (WGS) entry which is preliminary data.</text>
</comment>
<dbReference type="Proteomes" id="UP001165190">
    <property type="component" value="Unassembled WGS sequence"/>
</dbReference>
<dbReference type="OrthoDB" id="428159at2759"/>
<proteinExistence type="predicted"/>
<keyword evidence="2" id="KW-1185">Reference proteome</keyword>
<reference evidence="1" key="1">
    <citation type="submission" date="2023-05" db="EMBL/GenBank/DDBJ databases">
        <title>Genome and transcriptome analyses reveal genes involved in the formation of fine ridges on petal epidermal cells in Hibiscus trionum.</title>
        <authorList>
            <person name="Koshimizu S."/>
            <person name="Masuda S."/>
            <person name="Ishii T."/>
            <person name="Shirasu K."/>
            <person name="Hoshino A."/>
            <person name="Arita M."/>
        </authorList>
    </citation>
    <scope>NUCLEOTIDE SEQUENCE</scope>
    <source>
        <strain evidence="1">Hamamatsu line</strain>
    </source>
</reference>
<protein>
    <recommendedName>
        <fullName evidence="3">Vacuolar protein sorting-associated protein 13 VPS13 adaptor binding domain-containing protein</fullName>
    </recommendedName>
</protein>
<gene>
    <name evidence="1" type="ORF">HRI_000268000</name>
</gene>